<feature type="compositionally biased region" description="Polar residues" evidence="1">
    <location>
        <begin position="1"/>
        <end position="14"/>
    </location>
</feature>
<keyword evidence="2" id="KW-1133">Transmembrane helix</keyword>
<evidence type="ECO:0000313" key="3">
    <source>
        <dbReference type="EMBL" id="KAK7037776.1"/>
    </source>
</evidence>
<name>A0AAW0CHJ4_9AGAR</name>
<evidence type="ECO:0000256" key="2">
    <source>
        <dbReference type="SAM" id="Phobius"/>
    </source>
</evidence>
<feature type="region of interest" description="Disordered" evidence="1">
    <location>
        <begin position="250"/>
        <end position="281"/>
    </location>
</feature>
<feature type="transmembrane region" description="Helical" evidence="2">
    <location>
        <begin position="391"/>
        <end position="414"/>
    </location>
</feature>
<keyword evidence="2" id="KW-0472">Membrane</keyword>
<sequence>MPELQHNATTSTGSALFPASGTSGGRRSSSRLLQWFGGSARSDYSFGTDEISLEVWTSRWNTKWEEFQRTFPDNTATTSRMTRQEMSDHVRNTEAEITRVWNRWSELQIGEEEIDIQAGSTFVGQLVDEVPPLISWLNQHLARPDGDPTTCTSKVSLSLQTMAYLIQGFSGSATRKSVPILHAESFECDEQKADEHRSEMAKSRCNAFFVLLLPRRADTVEKRNRGLEVDSTIDLERTNHSDISVDTLGFRRPERSSPMPMPSPAAPNEQLNAANTNNSQSGPVVFPAEAQGMVPSIPLPVANINVAQTAPVSSASQHKANLTSLLAMSFFGASISWSTVFSGTRGDLIVISWSASVFIVGTACAASGMILVETDENIMTRFIQVRWAVRALMFVSVLHVFAGLGLISVALILLDPNAQEPKSEISTDGSFARRN</sequence>
<dbReference type="AlphaFoldDB" id="A0AAW0CHJ4"/>
<keyword evidence="2" id="KW-0812">Transmembrane</keyword>
<comment type="caution">
    <text evidence="3">The sequence shown here is derived from an EMBL/GenBank/DDBJ whole genome shotgun (WGS) entry which is preliminary data.</text>
</comment>
<protein>
    <submittedName>
        <fullName evidence="3">Uncharacterized protein</fullName>
    </submittedName>
</protein>
<reference evidence="3 4" key="1">
    <citation type="submission" date="2024-01" db="EMBL/GenBank/DDBJ databases">
        <title>A draft genome for a cacao thread blight-causing isolate of Paramarasmius palmivorus.</title>
        <authorList>
            <person name="Baruah I.K."/>
            <person name="Bukari Y."/>
            <person name="Amoako-Attah I."/>
            <person name="Meinhardt L.W."/>
            <person name="Bailey B.A."/>
            <person name="Cohen S.P."/>
        </authorList>
    </citation>
    <scope>NUCLEOTIDE SEQUENCE [LARGE SCALE GENOMIC DNA]</scope>
    <source>
        <strain evidence="3 4">GH-12</strain>
    </source>
</reference>
<dbReference type="Proteomes" id="UP001383192">
    <property type="component" value="Unassembled WGS sequence"/>
</dbReference>
<feature type="region of interest" description="Disordered" evidence="1">
    <location>
        <begin position="1"/>
        <end position="28"/>
    </location>
</feature>
<organism evidence="3 4">
    <name type="scientific">Paramarasmius palmivorus</name>
    <dbReference type="NCBI Taxonomy" id="297713"/>
    <lineage>
        <taxon>Eukaryota</taxon>
        <taxon>Fungi</taxon>
        <taxon>Dikarya</taxon>
        <taxon>Basidiomycota</taxon>
        <taxon>Agaricomycotina</taxon>
        <taxon>Agaricomycetes</taxon>
        <taxon>Agaricomycetidae</taxon>
        <taxon>Agaricales</taxon>
        <taxon>Marasmiineae</taxon>
        <taxon>Marasmiaceae</taxon>
        <taxon>Paramarasmius</taxon>
    </lineage>
</organism>
<accession>A0AAW0CHJ4</accession>
<gene>
    <name evidence="3" type="ORF">VNI00_010737</name>
</gene>
<feature type="compositionally biased region" description="Polar residues" evidence="1">
    <location>
        <begin position="269"/>
        <end position="281"/>
    </location>
</feature>
<evidence type="ECO:0000313" key="4">
    <source>
        <dbReference type="Proteomes" id="UP001383192"/>
    </source>
</evidence>
<dbReference type="EMBL" id="JAYKXP010000044">
    <property type="protein sequence ID" value="KAK7037776.1"/>
    <property type="molecule type" value="Genomic_DNA"/>
</dbReference>
<proteinExistence type="predicted"/>
<keyword evidence="4" id="KW-1185">Reference proteome</keyword>
<evidence type="ECO:0000256" key="1">
    <source>
        <dbReference type="SAM" id="MobiDB-lite"/>
    </source>
</evidence>
<feature type="transmembrane region" description="Helical" evidence="2">
    <location>
        <begin position="348"/>
        <end position="371"/>
    </location>
</feature>